<evidence type="ECO:0000313" key="3">
    <source>
        <dbReference type="Proteomes" id="UP000265520"/>
    </source>
</evidence>
<feature type="region of interest" description="Disordered" evidence="1">
    <location>
        <begin position="1"/>
        <end position="42"/>
    </location>
</feature>
<feature type="compositionally biased region" description="Basic residues" evidence="1">
    <location>
        <begin position="33"/>
        <end position="42"/>
    </location>
</feature>
<comment type="caution">
    <text evidence="2">The sequence shown here is derived from an EMBL/GenBank/DDBJ whole genome shotgun (WGS) entry which is preliminary data.</text>
</comment>
<reference evidence="2 3" key="1">
    <citation type="journal article" date="2018" name="Front. Plant Sci.">
        <title>Red Clover (Trifolium pratense) and Zigzag Clover (T. medium) - A Picture of Genomic Similarities and Differences.</title>
        <authorList>
            <person name="Dluhosova J."/>
            <person name="Istvanek J."/>
            <person name="Nedelnik J."/>
            <person name="Repkova J."/>
        </authorList>
    </citation>
    <scope>NUCLEOTIDE SEQUENCE [LARGE SCALE GENOMIC DNA]</scope>
    <source>
        <strain evidence="3">cv. 10/8</strain>
        <tissue evidence="2">Leaf</tissue>
    </source>
</reference>
<feature type="region of interest" description="Disordered" evidence="1">
    <location>
        <begin position="76"/>
        <end position="112"/>
    </location>
</feature>
<proteinExistence type="predicted"/>
<name>A0A392N3T6_9FABA</name>
<keyword evidence="3" id="KW-1185">Reference proteome</keyword>
<accession>A0A392N3T6</accession>
<dbReference type="AlphaFoldDB" id="A0A392N3T6"/>
<organism evidence="2 3">
    <name type="scientific">Trifolium medium</name>
    <dbReference type="NCBI Taxonomy" id="97028"/>
    <lineage>
        <taxon>Eukaryota</taxon>
        <taxon>Viridiplantae</taxon>
        <taxon>Streptophyta</taxon>
        <taxon>Embryophyta</taxon>
        <taxon>Tracheophyta</taxon>
        <taxon>Spermatophyta</taxon>
        <taxon>Magnoliopsida</taxon>
        <taxon>eudicotyledons</taxon>
        <taxon>Gunneridae</taxon>
        <taxon>Pentapetalae</taxon>
        <taxon>rosids</taxon>
        <taxon>fabids</taxon>
        <taxon>Fabales</taxon>
        <taxon>Fabaceae</taxon>
        <taxon>Papilionoideae</taxon>
        <taxon>50 kb inversion clade</taxon>
        <taxon>NPAAA clade</taxon>
        <taxon>Hologalegina</taxon>
        <taxon>IRL clade</taxon>
        <taxon>Trifolieae</taxon>
        <taxon>Trifolium</taxon>
    </lineage>
</organism>
<feature type="compositionally biased region" description="Polar residues" evidence="1">
    <location>
        <begin position="83"/>
        <end position="94"/>
    </location>
</feature>
<evidence type="ECO:0000256" key="1">
    <source>
        <dbReference type="SAM" id="MobiDB-lite"/>
    </source>
</evidence>
<feature type="non-terminal residue" evidence="2">
    <location>
        <position position="1"/>
    </location>
</feature>
<dbReference type="Proteomes" id="UP000265520">
    <property type="component" value="Unassembled WGS sequence"/>
</dbReference>
<evidence type="ECO:0000313" key="2">
    <source>
        <dbReference type="EMBL" id="MCH94242.1"/>
    </source>
</evidence>
<protein>
    <submittedName>
        <fullName evidence="2">Uncharacterized protein</fullName>
    </submittedName>
</protein>
<dbReference type="EMBL" id="LXQA010026856">
    <property type="protein sequence ID" value="MCH94242.1"/>
    <property type="molecule type" value="Genomic_DNA"/>
</dbReference>
<sequence length="112" mass="12166">SANVPHVTMDKGNSKNVAASGKKSQKEKSVQKATRRSARLKKPGVSKVEVVVLTSDSSDSEEIDADYAEFLKTYKGDDEDSRLSSSTEDSQVTVESKRKPSVSLDVKSSSER</sequence>